<comment type="caution">
    <text evidence="1">The sequence shown here is derived from an EMBL/GenBank/DDBJ whole genome shotgun (WGS) entry which is preliminary data.</text>
</comment>
<dbReference type="Proteomes" id="UP001164539">
    <property type="component" value="Chromosome 13"/>
</dbReference>
<gene>
    <name evidence="1" type="ORF">OWV82_023107</name>
</gene>
<evidence type="ECO:0000313" key="1">
    <source>
        <dbReference type="EMBL" id="KAJ4703173.1"/>
    </source>
</evidence>
<name>A0ACC1WVS3_MELAZ</name>
<organism evidence="1 2">
    <name type="scientific">Melia azedarach</name>
    <name type="common">Chinaberry tree</name>
    <dbReference type="NCBI Taxonomy" id="155640"/>
    <lineage>
        <taxon>Eukaryota</taxon>
        <taxon>Viridiplantae</taxon>
        <taxon>Streptophyta</taxon>
        <taxon>Embryophyta</taxon>
        <taxon>Tracheophyta</taxon>
        <taxon>Spermatophyta</taxon>
        <taxon>Magnoliopsida</taxon>
        <taxon>eudicotyledons</taxon>
        <taxon>Gunneridae</taxon>
        <taxon>Pentapetalae</taxon>
        <taxon>rosids</taxon>
        <taxon>malvids</taxon>
        <taxon>Sapindales</taxon>
        <taxon>Meliaceae</taxon>
        <taxon>Melia</taxon>
    </lineage>
</organism>
<proteinExistence type="predicted"/>
<accession>A0ACC1WVS3</accession>
<dbReference type="EMBL" id="CM051406">
    <property type="protein sequence ID" value="KAJ4703173.1"/>
    <property type="molecule type" value="Genomic_DNA"/>
</dbReference>
<reference evidence="1 2" key="1">
    <citation type="journal article" date="2023" name="Science">
        <title>Complex scaffold remodeling in plant triterpene biosynthesis.</title>
        <authorList>
            <person name="De La Pena R."/>
            <person name="Hodgson H."/>
            <person name="Liu J.C."/>
            <person name="Stephenson M.J."/>
            <person name="Martin A.C."/>
            <person name="Owen C."/>
            <person name="Harkess A."/>
            <person name="Leebens-Mack J."/>
            <person name="Jimenez L.E."/>
            <person name="Osbourn A."/>
            <person name="Sattely E.S."/>
        </authorList>
    </citation>
    <scope>NUCLEOTIDE SEQUENCE [LARGE SCALE GENOMIC DNA]</scope>
    <source>
        <strain evidence="2">cv. JPN11</strain>
        <tissue evidence="1">Leaf</tissue>
    </source>
</reference>
<sequence length="142" mass="16120">MLISQDNVQPAEQDSRHKKSIGIIWIGTSERTGLLTKTRKNFLGISFQPQMWLKDAAEANGNPPAPAFFTTDTAKKVKNYEDLFAVLADENQKECAPSVEPFNECYSNETDDWTYRGAVYLNEANASRRKWYKSYVRSPSAC</sequence>
<evidence type="ECO:0000313" key="2">
    <source>
        <dbReference type="Proteomes" id="UP001164539"/>
    </source>
</evidence>
<protein>
    <submittedName>
        <fullName evidence="1">Polyadenylation and cleavage factor-like 4</fullName>
    </submittedName>
</protein>
<keyword evidence="2" id="KW-1185">Reference proteome</keyword>